<accession>A0AAD9URY2</accession>
<protein>
    <recommendedName>
        <fullName evidence="1">Integrase catalytic domain-containing protein</fullName>
    </recommendedName>
</protein>
<proteinExistence type="predicted"/>
<organism evidence="2 3">
    <name type="scientific">Acropora cervicornis</name>
    <name type="common">Staghorn coral</name>
    <dbReference type="NCBI Taxonomy" id="6130"/>
    <lineage>
        <taxon>Eukaryota</taxon>
        <taxon>Metazoa</taxon>
        <taxon>Cnidaria</taxon>
        <taxon>Anthozoa</taxon>
        <taxon>Hexacorallia</taxon>
        <taxon>Scleractinia</taxon>
        <taxon>Astrocoeniina</taxon>
        <taxon>Acroporidae</taxon>
        <taxon>Acropora</taxon>
    </lineage>
</organism>
<evidence type="ECO:0000259" key="1">
    <source>
        <dbReference type="PROSITE" id="PS50994"/>
    </source>
</evidence>
<dbReference type="InterPro" id="IPR036397">
    <property type="entry name" value="RNaseH_sf"/>
</dbReference>
<dbReference type="InterPro" id="IPR001584">
    <property type="entry name" value="Integrase_cat-core"/>
</dbReference>
<dbReference type="InterPro" id="IPR008042">
    <property type="entry name" value="Retrotrans_Pao"/>
</dbReference>
<dbReference type="PROSITE" id="PS50994">
    <property type="entry name" value="INTEGRASE"/>
    <property type="match status" value="1"/>
</dbReference>
<evidence type="ECO:0000313" key="3">
    <source>
        <dbReference type="Proteomes" id="UP001249851"/>
    </source>
</evidence>
<dbReference type="SUPFAM" id="SSF53098">
    <property type="entry name" value="Ribonuclease H-like"/>
    <property type="match status" value="1"/>
</dbReference>
<dbReference type="EMBL" id="JARQWQ010000173">
    <property type="protein sequence ID" value="KAK2547653.1"/>
    <property type="molecule type" value="Genomic_DNA"/>
</dbReference>
<comment type="caution">
    <text evidence="2">The sequence shown here is derived from an EMBL/GenBank/DDBJ whole genome shotgun (WGS) entry which is preliminary data.</text>
</comment>
<dbReference type="InterPro" id="IPR012337">
    <property type="entry name" value="RNaseH-like_sf"/>
</dbReference>
<reference evidence="2" key="1">
    <citation type="journal article" date="2023" name="G3 (Bethesda)">
        <title>Whole genome assembly and annotation of the endangered Caribbean coral Acropora cervicornis.</title>
        <authorList>
            <person name="Selwyn J.D."/>
            <person name="Vollmer S.V."/>
        </authorList>
    </citation>
    <scope>NUCLEOTIDE SEQUENCE</scope>
    <source>
        <strain evidence="2">K2</strain>
    </source>
</reference>
<keyword evidence="3" id="KW-1185">Reference proteome</keyword>
<reference evidence="2" key="2">
    <citation type="journal article" date="2023" name="Science">
        <title>Genomic signatures of disease resistance in endangered staghorn corals.</title>
        <authorList>
            <person name="Vollmer S.V."/>
            <person name="Selwyn J.D."/>
            <person name="Despard B.A."/>
            <person name="Roesel C.L."/>
        </authorList>
    </citation>
    <scope>NUCLEOTIDE SEQUENCE</scope>
    <source>
        <strain evidence="2">K2</strain>
    </source>
</reference>
<dbReference type="Pfam" id="PF05380">
    <property type="entry name" value="Peptidase_A17"/>
    <property type="match status" value="1"/>
</dbReference>
<dbReference type="PANTHER" id="PTHR47331">
    <property type="entry name" value="PHD-TYPE DOMAIN-CONTAINING PROTEIN"/>
    <property type="match status" value="1"/>
</dbReference>
<sequence>MGKDQFPEASQVILNKTYMDDIIESVNNREKAKQITDDIEKLLNKGGFKLKGWTYSEDRSSKCEPKIPMEPCTATEKIKLIIPTVLTKRIILSQVNSIYDPIGFAGPSTVRAKILMRKLWTYEKKLDWDDPIPEEYGREWMTFFSDLPQMERITVKRCLKPHRAIGDPILIVFSDGSNNAYGACVYVRWELSTREFVSYIILSKNRLAPVKRMSIDRIELCGAVLNKRLKAVLQQQCRYKFQRCYHIVDSQIVHAMIHKETYGFNTFAATRVGEIQGGTEKNDWYWTESKNNIADWLTRGKKPIDIDINKDTLAKRINIDNYSNFEKLLRVTARVLAMYHKLPRITFKNITKVLTPEDITNAEQFWILKAQKIMHEDLKKGKYKRLCPRKRNDRIYTVGGRSQRWMEMSYNKQELILLPYEHRFSKLYTEHIHQRGHLGVLSTASKVRSRFWIIRLLKLVKYIKNNCIVYRKIEKKLGEQIMGKLPIERLKPAPAWDSTALDFFGPFKVKDEVKKRTTGKAYGLIFNCLATRAIHVDISPDYNTEKFLMILRRFVSIRGYPSKLYSGNAANKELQKVVKDLDSKSHQQFGVTQGLKWIFSSADAPWQNGISEALIKSVKSAITLAIGESVMTFSELQTLFFEAANLINERPIGRHPTSPDHESYLWLMIFCLDVQRHECQADHSYKQIIQSHYTTKMAHNKKKSKKRGYRAYSRFKPHQGPIEARKSFGREDGIVRKVHVAYKNPKPGQSAHMYNGRGYITVERSVNRLVLLLPVDDNKEQQSYDVSYG</sequence>
<dbReference type="GO" id="GO:0003676">
    <property type="term" value="F:nucleic acid binding"/>
    <property type="evidence" value="ECO:0007669"/>
    <property type="project" value="InterPro"/>
</dbReference>
<evidence type="ECO:0000313" key="2">
    <source>
        <dbReference type="EMBL" id="KAK2547653.1"/>
    </source>
</evidence>
<name>A0AAD9URY2_ACRCE</name>
<dbReference type="Proteomes" id="UP001249851">
    <property type="component" value="Unassembled WGS sequence"/>
</dbReference>
<dbReference type="AlphaFoldDB" id="A0AAD9URY2"/>
<dbReference type="Gene3D" id="3.30.420.10">
    <property type="entry name" value="Ribonuclease H-like superfamily/Ribonuclease H"/>
    <property type="match status" value="1"/>
</dbReference>
<gene>
    <name evidence="2" type="ORF">P5673_032310</name>
</gene>
<feature type="domain" description="Integrase catalytic" evidence="1">
    <location>
        <begin position="490"/>
        <end position="670"/>
    </location>
</feature>
<dbReference type="GO" id="GO:0015074">
    <property type="term" value="P:DNA integration"/>
    <property type="evidence" value="ECO:0007669"/>
    <property type="project" value="InterPro"/>
</dbReference>